<comment type="caution">
    <text evidence="1">The sequence shown here is derived from an EMBL/GenBank/DDBJ whole genome shotgun (WGS) entry which is preliminary data.</text>
</comment>
<sequence>MWIAVQGRLTTQERLIKCLKTFANIKSMPDKWEDIVNFMIVKKHNKSIKSLLLRLILAACVYYIWTERNKRHFTNEKQNCKEVVANVEDRMGLHEGECFIPSEAYTSLVSWSDSKVVAAIGS</sequence>
<evidence type="ECO:0008006" key="3">
    <source>
        <dbReference type="Google" id="ProtNLM"/>
    </source>
</evidence>
<evidence type="ECO:0000313" key="2">
    <source>
        <dbReference type="Proteomes" id="UP001151760"/>
    </source>
</evidence>
<reference evidence="1" key="2">
    <citation type="submission" date="2022-01" db="EMBL/GenBank/DDBJ databases">
        <authorList>
            <person name="Yamashiro T."/>
            <person name="Shiraishi A."/>
            <person name="Satake H."/>
            <person name="Nakayama K."/>
        </authorList>
    </citation>
    <scope>NUCLEOTIDE SEQUENCE</scope>
</reference>
<reference evidence="1" key="1">
    <citation type="journal article" date="2022" name="Int. J. Mol. Sci.">
        <title>Draft Genome of Tanacetum Coccineum: Genomic Comparison of Closely Related Tanacetum-Family Plants.</title>
        <authorList>
            <person name="Yamashiro T."/>
            <person name="Shiraishi A."/>
            <person name="Nakayama K."/>
            <person name="Satake H."/>
        </authorList>
    </citation>
    <scope>NUCLEOTIDE SEQUENCE</scope>
</reference>
<accession>A0ABQ5BTF1</accession>
<proteinExistence type="predicted"/>
<protein>
    <recommendedName>
        <fullName evidence="3">Reverse transcriptase domain, Reverse transcriptase zinc-binding domain protein</fullName>
    </recommendedName>
</protein>
<keyword evidence="2" id="KW-1185">Reference proteome</keyword>
<dbReference type="EMBL" id="BQNB010013471">
    <property type="protein sequence ID" value="GJT16409.1"/>
    <property type="molecule type" value="Genomic_DNA"/>
</dbReference>
<gene>
    <name evidence="1" type="ORF">Tco_0875115</name>
</gene>
<dbReference type="Proteomes" id="UP001151760">
    <property type="component" value="Unassembled WGS sequence"/>
</dbReference>
<name>A0ABQ5BTF1_9ASTR</name>
<evidence type="ECO:0000313" key="1">
    <source>
        <dbReference type="EMBL" id="GJT16409.1"/>
    </source>
</evidence>
<organism evidence="1 2">
    <name type="scientific">Tanacetum coccineum</name>
    <dbReference type="NCBI Taxonomy" id="301880"/>
    <lineage>
        <taxon>Eukaryota</taxon>
        <taxon>Viridiplantae</taxon>
        <taxon>Streptophyta</taxon>
        <taxon>Embryophyta</taxon>
        <taxon>Tracheophyta</taxon>
        <taxon>Spermatophyta</taxon>
        <taxon>Magnoliopsida</taxon>
        <taxon>eudicotyledons</taxon>
        <taxon>Gunneridae</taxon>
        <taxon>Pentapetalae</taxon>
        <taxon>asterids</taxon>
        <taxon>campanulids</taxon>
        <taxon>Asterales</taxon>
        <taxon>Asteraceae</taxon>
        <taxon>Asteroideae</taxon>
        <taxon>Anthemideae</taxon>
        <taxon>Anthemidinae</taxon>
        <taxon>Tanacetum</taxon>
    </lineage>
</organism>